<dbReference type="EMBL" id="NBSK02000008">
    <property type="protein sequence ID" value="KAJ0189437.1"/>
    <property type="molecule type" value="Genomic_DNA"/>
</dbReference>
<organism evidence="2 3">
    <name type="scientific">Lactuca sativa</name>
    <name type="common">Garden lettuce</name>
    <dbReference type="NCBI Taxonomy" id="4236"/>
    <lineage>
        <taxon>Eukaryota</taxon>
        <taxon>Viridiplantae</taxon>
        <taxon>Streptophyta</taxon>
        <taxon>Embryophyta</taxon>
        <taxon>Tracheophyta</taxon>
        <taxon>Spermatophyta</taxon>
        <taxon>Magnoliopsida</taxon>
        <taxon>eudicotyledons</taxon>
        <taxon>Gunneridae</taxon>
        <taxon>Pentapetalae</taxon>
        <taxon>asterids</taxon>
        <taxon>campanulids</taxon>
        <taxon>Asterales</taxon>
        <taxon>Asteraceae</taxon>
        <taxon>Cichorioideae</taxon>
        <taxon>Cichorieae</taxon>
        <taxon>Lactucinae</taxon>
        <taxon>Lactuca</taxon>
    </lineage>
</organism>
<gene>
    <name evidence="2" type="ORF">LSAT_V11C800449800</name>
</gene>
<protein>
    <submittedName>
        <fullName evidence="2">Uncharacterized protein</fullName>
    </submittedName>
</protein>
<feature type="region of interest" description="Disordered" evidence="1">
    <location>
        <begin position="41"/>
        <end position="75"/>
    </location>
</feature>
<dbReference type="Proteomes" id="UP000235145">
    <property type="component" value="Unassembled WGS sequence"/>
</dbReference>
<proteinExistence type="predicted"/>
<evidence type="ECO:0000256" key="1">
    <source>
        <dbReference type="SAM" id="MobiDB-lite"/>
    </source>
</evidence>
<name>A0A9R1WXY7_LACSA</name>
<sequence>MNYNINGCHKPISELHSMLKTVEKNIPRKIHQVLLIHDRKIKKKIRKKSNGKPQVGKGKGKKAPQSQPTKRNENVSKDDACFECGVIDNGCETHICNLLQGFRKSKELKASDMVL</sequence>
<comment type="caution">
    <text evidence="2">The sequence shown here is derived from an EMBL/GenBank/DDBJ whole genome shotgun (WGS) entry which is preliminary data.</text>
</comment>
<evidence type="ECO:0000313" key="2">
    <source>
        <dbReference type="EMBL" id="KAJ0189437.1"/>
    </source>
</evidence>
<evidence type="ECO:0000313" key="3">
    <source>
        <dbReference type="Proteomes" id="UP000235145"/>
    </source>
</evidence>
<accession>A0A9R1WXY7</accession>
<keyword evidence="3" id="KW-1185">Reference proteome</keyword>
<feature type="compositionally biased region" description="Basic residues" evidence="1">
    <location>
        <begin position="41"/>
        <end position="50"/>
    </location>
</feature>
<dbReference type="AlphaFoldDB" id="A0A9R1WXY7"/>
<reference evidence="2 3" key="1">
    <citation type="journal article" date="2017" name="Nat. Commun.">
        <title>Genome assembly with in vitro proximity ligation data and whole-genome triplication in lettuce.</title>
        <authorList>
            <person name="Reyes-Chin-Wo S."/>
            <person name="Wang Z."/>
            <person name="Yang X."/>
            <person name="Kozik A."/>
            <person name="Arikit S."/>
            <person name="Song C."/>
            <person name="Xia L."/>
            <person name="Froenicke L."/>
            <person name="Lavelle D.O."/>
            <person name="Truco M.J."/>
            <person name="Xia R."/>
            <person name="Zhu S."/>
            <person name="Xu C."/>
            <person name="Xu H."/>
            <person name="Xu X."/>
            <person name="Cox K."/>
            <person name="Korf I."/>
            <person name="Meyers B.C."/>
            <person name="Michelmore R.W."/>
        </authorList>
    </citation>
    <scope>NUCLEOTIDE SEQUENCE [LARGE SCALE GENOMIC DNA]</scope>
    <source>
        <strain evidence="3">cv. Salinas</strain>
        <tissue evidence="2">Seedlings</tissue>
    </source>
</reference>